<accession>A0ABR1Q901</accession>
<proteinExistence type="predicted"/>
<feature type="transmembrane region" description="Helical" evidence="1">
    <location>
        <begin position="40"/>
        <end position="59"/>
    </location>
</feature>
<dbReference type="GeneID" id="92079181"/>
<feature type="transmembrane region" description="Helical" evidence="1">
    <location>
        <begin position="79"/>
        <end position="101"/>
    </location>
</feature>
<keyword evidence="3" id="KW-1185">Reference proteome</keyword>
<dbReference type="RefSeq" id="XP_066698517.1">
    <property type="nucleotide sequence ID" value="XM_066846119.1"/>
</dbReference>
<gene>
    <name evidence="2" type="ORF">PG986_009897</name>
</gene>
<keyword evidence="1" id="KW-0812">Transmembrane</keyword>
<evidence type="ECO:0000313" key="2">
    <source>
        <dbReference type="EMBL" id="KAK7949011.1"/>
    </source>
</evidence>
<sequence>MIKTDDRQAGPAPTTQSLRHMVVKHWGDSWYSPDIDQSRLCIVLSATVATLLGVAVHYTTVDNMSLPDAVRHYTTFDNISGHLAAGVLLKAGCIGVEAILLDIHGYLRERYPAYFRTNHTPGYAGVAFACAALFLRMLVFRYEPDVSLLTYNLEIWFWAAYWVEWWTGVAMWVGGDLGVF</sequence>
<feature type="transmembrane region" description="Helical" evidence="1">
    <location>
        <begin position="122"/>
        <end position="140"/>
    </location>
</feature>
<feature type="transmembrane region" description="Helical" evidence="1">
    <location>
        <begin position="155"/>
        <end position="174"/>
    </location>
</feature>
<dbReference type="Proteomes" id="UP001391051">
    <property type="component" value="Unassembled WGS sequence"/>
</dbReference>
<evidence type="ECO:0000313" key="3">
    <source>
        <dbReference type="Proteomes" id="UP001391051"/>
    </source>
</evidence>
<evidence type="ECO:0000256" key="1">
    <source>
        <dbReference type="SAM" id="Phobius"/>
    </source>
</evidence>
<name>A0ABR1Q901_9PEZI</name>
<keyword evidence="1" id="KW-0472">Membrane</keyword>
<keyword evidence="1" id="KW-1133">Transmembrane helix</keyword>
<dbReference type="EMBL" id="JAQQWE010000006">
    <property type="protein sequence ID" value="KAK7949011.1"/>
    <property type="molecule type" value="Genomic_DNA"/>
</dbReference>
<organism evidence="2 3">
    <name type="scientific">Apiospora aurea</name>
    <dbReference type="NCBI Taxonomy" id="335848"/>
    <lineage>
        <taxon>Eukaryota</taxon>
        <taxon>Fungi</taxon>
        <taxon>Dikarya</taxon>
        <taxon>Ascomycota</taxon>
        <taxon>Pezizomycotina</taxon>
        <taxon>Sordariomycetes</taxon>
        <taxon>Xylariomycetidae</taxon>
        <taxon>Amphisphaeriales</taxon>
        <taxon>Apiosporaceae</taxon>
        <taxon>Apiospora</taxon>
    </lineage>
</organism>
<reference evidence="2 3" key="1">
    <citation type="submission" date="2023-01" db="EMBL/GenBank/DDBJ databases">
        <title>Analysis of 21 Apiospora genomes using comparative genomics revels a genus with tremendous synthesis potential of carbohydrate active enzymes and secondary metabolites.</title>
        <authorList>
            <person name="Sorensen T."/>
        </authorList>
    </citation>
    <scope>NUCLEOTIDE SEQUENCE [LARGE SCALE GENOMIC DNA]</scope>
    <source>
        <strain evidence="2 3">CBS 24483</strain>
    </source>
</reference>
<protein>
    <submittedName>
        <fullName evidence="2">Uncharacterized protein</fullName>
    </submittedName>
</protein>
<comment type="caution">
    <text evidence="2">The sequence shown here is derived from an EMBL/GenBank/DDBJ whole genome shotgun (WGS) entry which is preliminary data.</text>
</comment>